<proteinExistence type="predicted"/>
<evidence type="ECO:0000313" key="11">
    <source>
        <dbReference type="Proteomes" id="UP000680865"/>
    </source>
</evidence>
<keyword evidence="11" id="KW-1185">Reference proteome</keyword>
<keyword evidence="4 8" id="KW-0249">Electron transport</keyword>
<dbReference type="Gene3D" id="3.30.70.20">
    <property type="match status" value="1"/>
</dbReference>
<name>A0A919W0Q7_9ACTN</name>
<sequence length="78" mass="8096">MTAGDPAAGDLTVDRDRCMGSGQCTFYAPNTFDLDDISVAIVINSHGDSDDKIDMAIGVCPTRSIARVTAGTTSEGVK</sequence>
<dbReference type="InterPro" id="IPR051269">
    <property type="entry name" value="Fe-S_cluster_ET"/>
</dbReference>
<keyword evidence="6 8" id="KW-0411">Iron-sulfur</keyword>
<evidence type="ECO:0000256" key="2">
    <source>
        <dbReference type="ARBA" id="ARBA00022448"/>
    </source>
</evidence>
<organism evidence="10 11">
    <name type="scientific">Winogradskya consettensis</name>
    <dbReference type="NCBI Taxonomy" id="113560"/>
    <lineage>
        <taxon>Bacteria</taxon>
        <taxon>Bacillati</taxon>
        <taxon>Actinomycetota</taxon>
        <taxon>Actinomycetes</taxon>
        <taxon>Micromonosporales</taxon>
        <taxon>Micromonosporaceae</taxon>
        <taxon>Winogradskya</taxon>
    </lineage>
</organism>
<evidence type="ECO:0000256" key="6">
    <source>
        <dbReference type="ARBA" id="ARBA00023014"/>
    </source>
</evidence>
<feature type="domain" description="4Fe-4S ferredoxin-type" evidence="9">
    <location>
        <begin position="9"/>
        <end position="37"/>
    </location>
</feature>
<reference evidence="10" key="1">
    <citation type="submission" date="2021-03" db="EMBL/GenBank/DDBJ databases">
        <title>Whole genome shotgun sequence of Actinoplanes consettensis NBRC 14913.</title>
        <authorList>
            <person name="Komaki H."/>
            <person name="Tamura T."/>
        </authorList>
    </citation>
    <scope>NUCLEOTIDE SEQUENCE</scope>
    <source>
        <strain evidence="10">NBRC 14913</strain>
    </source>
</reference>
<evidence type="ECO:0000256" key="4">
    <source>
        <dbReference type="ARBA" id="ARBA00022982"/>
    </source>
</evidence>
<dbReference type="AlphaFoldDB" id="A0A919W0Q7"/>
<dbReference type="Pfam" id="PF13370">
    <property type="entry name" value="Fer4_13"/>
    <property type="match status" value="1"/>
</dbReference>
<evidence type="ECO:0000256" key="7">
    <source>
        <dbReference type="ARBA" id="ARBA00023291"/>
    </source>
</evidence>
<keyword evidence="5 8" id="KW-0408">Iron</keyword>
<protein>
    <recommendedName>
        <fullName evidence="8">Ferredoxin</fullName>
    </recommendedName>
</protein>
<dbReference type="GO" id="GO:0009055">
    <property type="term" value="F:electron transfer activity"/>
    <property type="evidence" value="ECO:0007669"/>
    <property type="project" value="UniProtKB-UniRule"/>
</dbReference>
<dbReference type="InterPro" id="IPR017896">
    <property type="entry name" value="4Fe4S_Fe-S-bd"/>
</dbReference>
<comment type="caution">
    <text evidence="10">The sequence shown here is derived from an EMBL/GenBank/DDBJ whole genome shotgun (WGS) entry which is preliminary data.</text>
</comment>
<dbReference type="PANTHER" id="PTHR36923">
    <property type="entry name" value="FERREDOXIN"/>
    <property type="match status" value="1"/>
</dbReference>
<keyword evidence="7" id="KW-0003">3Fe-4S</keyword>
<evidence type="ECO:0000259" key="9">
    <source>
        <dbReference type="PROSITE" id="PS51379"/>
    </source>
</evidence>
<accession>A0A919W0Q7</accession>
<keyword evidence="2 8" id="KW-0813">Transport</keyword>
<dbReference type="EMBL" id="BOQP01000050">
    <property type="protein sequence ID" value="GIM82124.1"/>
    <property type="molecule type" value="Genomic_DNA"/>
</dbReference>
<comment type="cofactor">
    <cofactor evidence="1">
        <name>[3Fe-4S] cluster</name>
        <dbReference type="ChEBI" id="CHEBI:21137"/>
    </cofactor>
</comment>
<dbReference type="Proteomes" id="UP000680865">
    <property type="component" value="Unassembled WGS sequence"/>
</dbReference>
<dbReference type="PROSITE" id="PS51379">
    <property type="entry name" value="4FE4S_FER_2"/>
    <property type="match status" value="1"/>
</dbReference>
<dbReference type="GO" id="GO:0051538">
    <property type="term" value="F:3 iron, 4 sulfur cluster binding"/>
    <property type="evidence" value="ECO:0007669"/>
    <property type="project" value="UniProtKB-KW"/>
</dbReference>
<evidence type="ECO:0000256" key="5">
    <source>
        <dbReference type="ARBA" id="ARBA00023004"/>
    </source>
</evidence>
<dbReference type="PRINTS" id="PR00352">
    <property type="entry name" value="3FE4SFRDOXIN"/>
</dbReference>
<evidence type="ECO:0000313" key="10">
    <source>
        <dbReference type="EMBL" id="GIM82124.1"/>
    </source>
</evidence>
<dbReference type="PANTHER" id="PTHR36923:SF3">
    <property type="entry name" value="FERREDOXIN"/>
    <property type="match status" value="1"/>
</dbReference>
<dbReference type="InterPro" id="IPR001080">
    <property type="entry name" value="3Fe4S_ferredoxin"/>
</dbReference>
<evidence type="ECO:0000256" key="8">
    <source>
        <dbReference type="RuleBase" id="RU368020"/>
    </source>
</evidence>
<dbReference type="GO" id="GO:0005506">
    <property type="term" value="F:iron ion binding"/>
    <property type="evidence" value="ECO:0007669"/>
    <property type="project" value="UniProtKB-UniRule"/>
</dbReference>
<comment type="function">
    <text evidence="8">Ferredoxins are iron-sulfur proteins that transfer electrons in a wide variety of metabolic reactions.</text>
</comment>
<evidence type="ECO:0000256" key="3">
    <source>
        <dbReference type="ARBA" id="ARBA00022723"/>
    </source>
</evidence>
<gene>
    <name evidence="10" type="ORF">Aco04nite_80010</name>
</gene>
<dbReference type="RefSeq" id="WP_213002388.1">
    <property type="nucleotide sequence ID" value="NZ_BAAATW010000018.1"/>
</dbReference>
<keyword evidence="3 8" id="KW-0479">Metal-binding</keyword>
<evidence type="ECO:0000256" key="1">
    <source>
        <dbReference type="ARBA" id="ARBA00001927"/>
    </source>
</evidence>
<dbReference type="SUPFAM" id="SSF54862">
    <property type="entry name" value="4Fe-4S ferredoxins"/>
    <property type="match status" value="1"/>
</dbReference>